<proteinExistence type="inferred from homology"/>
<sequence length="623" mass="71743">MVKRKSTAKDGGGDRPKKPITTDPRFSVVHSDPRFAQPKRKDKKIELDSRFKDRLKTDKEFTQKRVVDRYGRKVDKDVAKTELKKYYRMEDSDEEEEEVVVEDEDEEEEEDASGIGAVLEKGFDPARGEGLESSSDEEETDEEVDEEEDVFESTTQEESIPRGDESSRIAAVNMDWDNIRAEDLMVAFASFAHPGKVLSVTIYPSEFGKERMAREEIEGPPTEIFKKGSKVVAGDDEDEIEDEEITEKNIVKEDTGEDFDGSKLRKYQLQRLRYYYAVIVCDSVSAARRIYDGCDGTEYESTANFFDLRYIPDGVEFDDKPKEVCTKLPSVYRPNDFVTDALQHSKVKLTWDETPNERLQFARRAFSRREIEEMDFKAYVASDSEDGEDEFGEGEDKDKLREKYRALLLESKDNSGFDSKDEVDMEVTFTPGLTTEAEAEPAQVEESTIEKYKRKERERRQKRMERNKDSAGVAEESADDDSEIEAAKGKKDKKGKKKAVKKTKEEQAEEERRKAELELLMMGEDEESNLKHFDMREIIKAEKQKKNKKVRRREKEGSGGAAAADEFKINVEDPRFSAVFEHHEFAIDPSKPQFKETTAMKSLLDERRRRTKKQDSGRGAPEE</sequence>
<dbReference type="Pfam" id="PF25121">
    <property type="entry name" value="RRM_ESF1"/>
    <property type="match status" value="1"/>
</dbReference>
<evidence type="ECO:0000259" key="7">
    <source>
        <dbReference type="Pfam" id="PF25121"/>
    </source>
</evidence>
<dbReference type="Proteomes" id="UP001498771">
    <property type="component" value="Unassembled WGS sequence"/>
</dbReference>
<dbReference type="EMBL" id="JBBJBU010000003">
    <property type="protein sequence ID" value="KAK7206113.1"/>
    <property type="molecule type" value="Genomic_DNA"/>
</dbReference>
<feature type="compositionally biased region" description="Acidic residues" evidence="5">
    <location>
        <begin position="91"/>
        <end position="112"/>
    </location>
</feature>
<comment type="similarity">
    <text evidence="2">Belongs to the ESF1 family.</text>
</comment>
<feature type="domain" description="ESF1 RRM" evidence="7">
    <location>
        <begin position="167"/>
        <end position="326"/>
    </location>
</feature>
<dbReference type="GeneID" id="90040317"/>
<protein>
    <recommendedName>
        <fullName evidence="10">NUC153 domain-containing protein</fullName>
    </recommendedName>
</protein>
<feature type="region of interest" description="Disordered" evidence="5">
    <location>
        <begin position="589"/>
        <end position="623"/>
    </location>
</feature>
<evidence type="ECO:0000313" key="8">
    <source>
        <dbReference type="EMBL" id="KAK7206113.1"/>
    </source>
</evidence>
<feature type="compositionally biased region" description="Basic and acidic residues" evidence="5">
    <location>
        <begin position="502"/>
        <end position="517"/>
    </location>
</feature>
<keyword evidence="3" id="KW-0175">Coiled coil</keyword>
<dbReference type="PANTHER" id="PTHR12202">
    <property type="entry name" value="ESF1 HOMOLOG"/>
    <property type="match status" value="1"/>
</dbReference>
<feature type="compositionally biased region" description="Basic and acidic residues" evidence="5">
    <location>
        <begin position="448"/>
        <end position="469"/>
    </location>
</feature>
<dbReference type="InterPro" id="IPR012580">
    <property type="entry name" value="NUC153"/>
</dbReference>
<keyword evidence="9" id="KW-1185">Reference proteome</keyword>
<evidence type="ECO:0000256" key="4">
    <source>
        <dbReference type="ARBA" id="ARBA00023242"/>
    </source>
</evidence>
<name>A0ABR1FAE5_9ASCO</name>
<organism evidence="8 9">
    <name type="scientific">Myxozyma melibiosi</name>
    <dbReference type="NCBI Taxonomy" id="54550"/>
    <lineage>
        <taxon>Eukaryota</taxon>
        <taxon>Fungi</taxon>
        <taxon>Dikarya</taxon>
        <taxon>Ascomycota</taxon>
        <taxon>Saccharomycotina</taxon>
        <taxon>Lipomycetes</taxon>
        <taxon>Lipomycetales</taxon>
        <taxon>Lipomycetaceae</taxon>
        <taxon>Myxozyma</taxon>
    </lineage>
</organism>
<evidence type="ECO:0000256" key="3">
    <source>
        <dbReference type="ARBA" id="ARBA00023054"/>
    </source>
</evidence>
<feature type="compositionally biased region" description="Basic residues" evidence="5">
    <location>
        <begin position="490"/>
        <end position="501"/>
    </location>
</feature>
<feature type="compositionally biased region" description="Basic and acidic residues" evidence="5">
    <location>
        <begin position="121"/>
        <end position="130"/>
    </location>
</feature>
<comment type="subcellular location">
    <subcellularLocation>
        <location evidence="1">Nucleus</location>
        <location evidence="1">Nucleolus</location>
    </subcellularLocation>
</comment>
<evidence type="ECO:0000256" key="5">
    <source>
        <dbReference type="SAM" id="MobiDB-lite"/>
    </source>
</evidence>
<dbReference type="RefSeq" id="XP_064769146.1">
    <property type="nucleotide sequence ID" value="XM_064914805.1"/>
</dbReference>
<evidence type="ECO:0008006" key="10">
    <source>
        <dbReference type="Google" id="ProtNLM"/>
    </source>
</evidence>
<feature type="region of interest" description="Disordered" evidence="5">
    <location>
        <begin position="415"/>
        <end position="517"/>
    </location>
</feature>
<feature type="compositionally biased region" description="Basic and acidic residues" evidence="5">
    <location>
        <begin position="603"/>
        <end position="623"/>
    </location>
</feature>
<feature type="compositionally biased region" description="Basic and acidic residues" evidence="5">
    <location>
        <begin position="7"/>
        <end position="17"/>
    </location>
</feature>
<evidence type="ECO:0000259" key="6">
    <source>
        <dbReference type="Pfam" id="PF08159"/>
    </source>
</evidence>
<dbReference type="Pfam" id="PF08159">
    <property type="entry name" value="NUC153"/>
    <property type="match status" value="1"/>
</dbReference>
<dbReference type="PANTHER" id="PTHR12202:SF0">
    <property type="entry name" value="ESF1 HOMOLOG"/>
    <property type="match status" value="1"/>
</dbReference>
<accession>A0ABR1FAE5</accession>
<reference evidence="8 9" key="1">
    <citation type="submission" date="2024-03" db="EMBL/GenBank/DDBJ databases">
        <title>Genome-scale model development and genomic sequencing of the oleaginous clade Lipomyces.</title>
        <authorList>
            <consortium name="Lawrence Berkeley National Laboratory"/>
            <person name="Czajka J.J."/>
            <person name="Han Y."/>
            <person name="Kim J."/>
            <person name="Mondo S.J."/>
            <person name="Hofstad B.A."/>
            <person name="Robles A."/>
            <person name="Haridas S."/>
            <person name="Riley R."/>
            <person name="LaButti K."/>
            <person name="Pangilinan J."/>
            <person name="Andreopoulos W."/>
            <person name="Lipzen A."/>
            <person name="Yan J."/>
            <person name="Wang M."/>
            <person name="Ng V."/>
            <person name="Grigoriev I.V."/>
            <person name="Spatafora J.W."/>
            <person name="Magnuson J.K."/>
            <person name="Baker S.E."/>
            <person name="Pomraning K.R."/>
        </authorList>
    </citation>
    <scope>NUCLEOTIDE SEQUENCE [LARGE SCALE GENOMIC DNA]</scope>
    <source>
        <strain evidence="8 9">Phaff 52-87</strain>
    </source>
</reference>
<feature type="region of interest" description="Disordered" evidence="5">
    <location>
        <begin position="1"/>
        <end position="28"/>
    </location>
</feature>
<feature type="domain" description="NUC153" evidence="6">
    <location>
        <begin position="573"/>
        <end position="601"/>
    </location>
</feature>
<evidence type="ECO:0000256" key="2">
    <source>
        <dbReference type="ARBA" id="ARBA00009087"/>
    </source>
</evidence>
<evidence type="ECO:0000313" key="9">
    <source>
        <dbReference type="Proteomes" id="UP001498771"/>
    </source>
</evidence>
<evidence type="ECO:0000256" key="1">
    <source>
        <dbReference type="ARBA" id="ARBA00004604"/>
    </source>
</evidence>
<feature type="compositionally biased region" description="Acidic residues" evidence="5">
    <location>
        <begin position="134"/>
        <end position="151"/>
    </location>
</feature>
<keyword evidence="4" id="KW-0539">Nucleus</keyword>
<gene>
    <name evidence="8" type="ORF">BZA70DRAFT_306413</name>
</gene>
<feature type="region of interest" description="Disordered" evidence="5">
    <location>
        <begin position="543"/>
        <end position="566"/>
    </location>
</feature>
<dbReference type="InterPro" id="IPR056750">
    <property type="entry name" value="RRM_ESF1"/>
</dbReference>
<dbReference type="InterPro" id="IPR039754">
    <property type="entry name" value="Esf1"/>
</dbReference>
<comment type="caution">
    <text evidence="8">The sequence shown here is derived from an EMBL/GenBank/DDBJ whole genome shotgun (WGS) entry which is preliminary data.</text>
</comment>
<feature type="region of interest" description="Disordered" evidence="5">
    <location>
        <begin position="89"/>
        <end position="166"/>
    </location>
</feature>